<keyword evidence="6" id="KW-0472">Membrane</keyword>
<feature type="region of interest" description="Disordered" evidence="7">
    <location>
        <begin position="388"/>
        <end position="419"/>
    </location>
</feature>
<feature type="compositionally biased region" description="Polar residues" evidence="7">
    <location>
        <begin position="1435"/>
        <end position="1454"/>
    </location>
</feature>
<evidence type="ECO:0000256" key="4">
    <source>
        <dbReference type="ARBA" id="ARBA00022824"/>
    </source>
</evidence>
<feature type="compositionally biased region" description="Polar residues" evidence="7">
    <location>
        <begin position="1531"/>
        <end position="1554"/>
    </location>
</feature>
<feature type="region of interest" description="Disordered" evidence="7">
    <location>
        <begin position="1297"/>
        <end position="1369"/>
    </location>
</feature>
<dbReference type="InterPro" id="IPR024298">
    <property type="entry name" value="Sec16_Sec23-bd"/>
</dbReference>
<keyword evidence="6" id="KW-0653">Protein transport</keyword>
<keyword evidence="4 6" id="KW-0256">Endoplasmic reticulum</keyword>
<sequence>MAFPPSQLEEADDDFFDKLVDDDEFGVTSTTVTSVVGSSGMDGGSDSDEVRAFTNLSMDEVPIVSADTTSGAGFGVSAEEEKKSEDGVVALSSDDKTEKGSVDQEEGVSHVGSTSAVLDNNFETSDVSKTAEVSLDTSTSNNSGSKSTCVKEFQWSSFYADGDEKGGSGFGSYSDLLCDDPFENIGNNTGVDSNNSVDPYADIGNNALVDSNHRSETVENEVYGSTSSLSFKQNNDARTYTSGSEQTNNEQDAYIAQPVQYPGWEYGVNTGTSIPDSTINNQANYEDTAQATSADVVSTQCSEASFLQQTTQSVGGTLDEGCTTGSVANWNQASQGTMVYPAHMIFDPQYPDWFYDSIAKQWYPLASYTQASQWGSYAQADQSESYMQADQSGSYTHASQSGSYTHDGQSGSYTQDSSYTQASQAGSYTQAGHLESYTQAGQLESHTQAGQLESYTQAGQSGSYDQAGQSESYGLAAQSESYSQAGQPTPSTEDQISQNGNAFVCSFTPVRDQGTFNDYGKVEAYESQGNRSEAHGGDQPGNYVQQNTNMWQPKTMVKSNSLASYTENQHSETLYNSRGYSSNSLDQQISFKPVLTASYEQQQTSHSYGGNERVGSFPSFVPTDTFSHQMNQPMLEQNNQMTASHGFYGNHNIGRYSQQTFPSSTQTSHTPQDGRSPHGRPPHALVTFGFGGKLVVVKDSGALGSSTAYASKDCIGGSISVLDLMDTVTNKNGASNIDFGGSGYFRTLCHQSFPGPLVGGNSGNKELNTWIDERITECASLNVDYRNGELLRLLLSLLKIACQHYGKLRSPFGSDPSLKENDRPESAVAKLFASAKSSSSQLSGYASQRHCLTNVPSEGQLRATAAEVQNLLVSGRTKEALQCAQEGQLWGPALILAAQLGDQHYIESVRQMAHCQLVAGSPLRTLCLLTAGQPADVFSADSTSKSGGSPDALHMSQQHAQGGANGMLDDWEENLAIIAANRTKGDELVVLHLGDCLWKERGEITAAHICYLVAEANFESFSDSARLCLIGADHWRCPRTYASPEAIQRTEFYEYTTVLGNSQSVLLPFQPYKLVYAHMLAEVGKVSESLKYCQAITKSLKNGRAPEVETWKQLVSSLEERVRTHQQGGFGINLAPGKLVSKFLPFIDRSIHRMIGPPPPSASSTKSNDQDNRPPIPRVPASQSTMAMSSLMPSASVETISEWAGDSNRRSMPNRSVSEPDFGRQANSSKGGASADGQSKASGAGGSSRFGLLGSTIFQKTIGWVGRSRSDKQAKLGESNKFYYDEKLKRWVEEGANVTAEESAPPPPPTNAVFQNGTTDYNMQHAFRNDSPPANNGVAESRSPTHSERSSGIPPIPSSSNQFSSRGRMGVRSRYVDTFNKGGGVSANLFQSPPAPVANPIGTSNAKFFVPAPAPAPTPSSSGEQSIAATGEIMQESTGPSEDISSVMTNDSFYSSQQPPPPSPSSSSPSMQRFASMSNIPTASRIAGNGNSTAQSRSRRTASWSGSINDANSSSPYTNGSRPLGEVLGYSPTSSIPNDPSSIHLTRNGSSFGSDLQEVEL</sequence>
<feature type="compositionally biased region" description="Basic and acidic residues" evidence="7">
    <location>
        <begin position="93"/>
        <end position="102"/>
    </location>
</feature>
<organism evidence="10 11">
    <name type="scientific">Papaver somniferum</name>
    <name type="common">Opium poppy</name>
    <dbReference type="NCBI Taxonomy" id="3469"/>
    <lineage>
        <taxon>Eukaryota</taxon>
        <taxon>Viridiplantae</taxon>
        <taxon>Streptophyta</taxon>
        <taxon>Embryophyta</taxon>
        <taxon>Tracheophyta</taxon>
        <taxon>Spermatophyta</taxon>
        <taxon>Magnoliopsida</taxon>
        <taxon>Ranunculales</taxon>
        <taxon>Papaveraceae</taxon>
        <taxon>Papaveroideae</taxon>
        <taxon>Papaver</taxon>
    </lineage>
</organism>
<feature type="domain" description="Sec16 Sec23-binding" evidence="8">
    <location>
        <begin position="868"/>
        <end position="1128"/>
    </location>
</feature>
<protein>
    <recommendedName>
        <fullName evidence="6">Protein transport protein sec16</fullName>
    </recommendedName>
</protein>
<evidence type="ECO:0000256" key="3">
    <source>
        <dbReference type="ARBA" id="ARBA00022448"/>
    </source>
</evidence>
<dbReference type="GO" id="GO:0070973">
    <property type="term" value="P:protein localization to endoplasmic reticulum exit site"/>
    <property type="evidence" value="ECO:0007669"/>
    <property type="project" value="TreeGrafter"/>
</dbReference>
<evidence type="ECO:0000256" key="1">
    <source>
        <dbReference type="ARBA" id="ARBA00004240"/>
    </source>
</evidence>
<dbReference type="GO" id="GO:0016192">
    <property type="term" value="P:vesicle-mediated transport"/>
    <property type="evidence" value="ECO:0007669"/>
    <property type="project" value="UniProtKB-KW"/>
</dbReference>
<evidence type="ECO:0000259" key="8">
    <source>
        <dbReference type="Pfam" id="PF12931"/>
    </source>
</evidence>
<gene>
    <name evidence="10" type="ORF">C5167_049877</name>
</gene>
<dbReference type="Pfam" id="PF12932">
    <property type="entry name" value="Sec16"/>
    <property type="match status" value="1"/>
</dbReference>
<feature type="compositionally biased region" description="Polar residues" evidence="7">
    <location>
        <begin position="1506"/>
        <end position="1521"/>
    </location>
</feature>
<keyword evidence="6" id="KW-0333">Golgi apparatus</keyword>
<reference evidence="10 11" key="1">
    <citation type="journal article" date="2018" name="Science">
        <title>The opium poppy genome and morphinan production.</title>
        <authorList>
            <person name="Guo L."/>
            <person name="Winzer T."/>
            <person name="Yang X."/>
            <person name="Li Y."/>
            <person name="Ning Z."/>
            <person name="He Z."/>
            <person name="Teodor R."/>
            <person name="Lu Y."/>
            <person name="Bowser T.A."/>
            <person name="Graham I.A."/>
            <person name="Ye K."/>
        </authorList>
    </citation>
    <scope>NUCLEOTIDE SEQUENCE [LARGE SCALE GENOMIC DNA]</scope>
    <source>
        <strain evidence="11">cv. HN1</strain>
        <tissue evidence="10">Leaves</tissue>
    </source>
</reference>
<feature type="compositionally biased region" description="Low complexity" evidence="7">
    <location>
        <begin position="1492"/>
        <end position="1505"/>
    </location>
</feature>
<dbReference type="GO" id="GO:0012507">
    <property type="term" value="C:ER to Golgi transport vesicle membrane"/>
    <property type="evidence" value="ECO:0007669"/>
    <property type="project" value="TreeGrafter"/>
</dbReference>
<keyword evidence="5 6" id="KW-0931">ER-Golgi transport</keyword>
<dbReference type="Gene3D" id="1.25.40.1030">
    <property type="match status" value="1"/>
</dbReference>
<feature type="region of interest" description="Disordered" evidence="7">
    <location>
        <begin position="1432"/>
        <end position="1561"/>
    </location>
</feature>
<feature type="compositionally biased region" description="Polar residues" evidence="7">
    <location>
        <begin position="1471"/>
        <end position="1482"/>
    </location>
</feature>
<feature type="region of interest" description="Disordered" evidence="7">
    <location>
        <begin position="69"/>
        <end position="147"/>
    </location>
</feature>
<feature type="compositionally biased region" description="Low complexity" evidence="7">
    <location>
        <begin position="657"/>
        <end position="671"/>
    </location>
</feature>
<evidence type="ECO:0000313" key="10">
    <source>
        <dbReference type="EMBL" id="RZC74397.1"/>
    </source>
</evidence>
<comment type="similarity">
    <text evidence="2 6">Belongs to the SEC16 family.</text>
</comment>
<accession>A0A4Y7KNH0</accession>
<feature type="compositionally biased region" description="Low complexity" evidence="7">
    <location>
        <begin position="137"/>
        <end position="147"/>
    </location>
</feature>
<dbReference type="PANTHER" id="PTHR13402:SF6">
    <property type="entry name" value="SECRETORY 16, ISOFORM I"/>
    <property type="match status" value="1"/>
</dbReference>
<evidence type="ECO:0000259" key="9">
    <source>
        <dbReference type="Pfam" id="PF12932"/>
    </source>
</evidence>
<dbReference type="GO" id="GO:0015031">
    <property type="term" value="P:protein transport"/>
    <property type="evidence" value="ECO:0007669"/>
    <property type="project" value="UniProtKB-KW"/>
</dbReference>
<feature type="region of interest" description="Disordered" evidence="7">
    <location>
        <begin position="457"/>
        <end position="497"/>
    </location>
</feature>
<dbReference type="STRING" id="3469.A0A4Y7KNH0"/>
<dbReference type="Proteomes" id="UP000316621">
    <property type="component" value="Chromosome 8"/>
</dbReference>
<evidence type="ECO:0000256" key="2">
    <source>
        <dbReference type="ARBA" id="ARBA00005927"/>
    </source>
</evidence>
<dbReference type="GO" id="GO:0007030">
    <property type="term" value="P:Golgi organization"/>
    <property type="evidence" value="ECO:0007669"/>
    <property type="project" value="TreeGrafter"/>
</dbReference>
<dbReference type="Gramene" id="RZC74397">
    <property type="protein sequence ID" value="RZC74397"/>
    <property type="gene ID" value="C5167_049877"/>
</dbReference>
<name>A0A4Y7KNH0_PAPSO</name>
<dbReference type="CDD" id="cd09233">
    <property type="entry name" value="ACE1-Sec16-like"/>
    <property type="match status" value="1"/>
</dbReference>
<dbReference type="EMBL" id="CM010722">
    <property type="protein sequence ID" value="RZC74397.1"/>
    <property type="molecule type" value="Genomic_DNA"/>
</dbReference>
<comment type="subcellular location">
    <subcellularLocation>
        <location evidence="1">Endoplasmic reticulum</location>
    </subcellularLocation>
    <subcellularLocation>
        <location evidence="6">Golgi apparatus membrane</location>
    </subcellularLocation>
</comment>
<keyword evidence="3 6" id="KW-0813">Transport</keyword>
<dbReference type="GO" id="GO:0070971">
    <property type="term" value="C:endoplasmic reticulum exit site"/>
    <property type="evidence" value="ECO:0007669"/>
    <property type="project" value="UniProtKB-ARBA"/>
</dbReference>
<keyword evidence="11" id="KW-1185">Reference proteome</keyword>
<dbReference type="OMA" id="FAQQQFI"/>
<evidence type="ECO:0000256" key="7">
    <source>
        <dbReference type="SAM" id="MobiDB-lite"/>
    </source>
</evidence>
<feature type="region of interest" description="Disordered" evidence="7">
    <location>
        <begin position="655"/>
        <end position="683"/>
    </location>
</feature>
<proteinExistence type="inferred from homology"/>
<dbReference type="GO" id="GO:0000139">
    <property type="term" value="C:Golgi membrane"/>
    <property type="evidence" value="ECO:0007669"/>
    <property type="project" value="UniProtKB-SubCell"/>
</dbReference>
<feature type="region of interest" description="Disordered" evidence="7">
    <location>
        <begin position="1154"/>
        <end position="1181"/>
    </location>
</feature>
<feature type="region of interest" description="Disordered" evidence="7">
    <location>
        <begin position="1204"/>
        <end position="1251"/>
    </location>
</feature>
<evidence type="ECO:0000256" key="5">
    <source>
        <dbReference type="ARBA" id="ARBA00022892"/>
    </source>
</evidence>
<evidence type="ECO:0000256" key="6">
    <source>
        <dbReference type="RuleBase" id="RU364101"/>
    </source>
</evidence>
<dbReference type="OrthoDB" id="8918678at2759"/>
<feature type="compositionally biased region" description="Low complexity" evidence="7">
    <location>
        <begin position="1228"/>
        <end position="1242"/>
    </location>
</feature>
<dbReference type="PANTHER" id="PTHR13402">
    <property type="entry name" value="RGPR-RELATED"/>
    <property type="match status" value="1"/>
</dbReference>
<feature type="compositionally biased region" description="Polar residues" evidence="7">
    <location>
        <begin position="1312"/>
        <end position="1322"/>
    </location>
</feature>
<feature type="domain" description="Sec16 central conserved" evidence="9">
    <location>
        <begin position="683"/>
        <end position="806"/>
    </location>
</feature>
<evidence type="ECO:0000313" key="11">
    <source>
        <dbReference type="Proteomes" id="UP000316621"/>
    </source>
</evidence>
<dbReference type="Pfam" id="PF12931">
    <property type="entry name" value="TPR_Sec16"/>
    <property type="match status" value="1"/>
</dbReference>
<feature type="compositionally biased region" description="Polar residues" evidence="7">
    <location>
        <begin position="111"/>
        <end position="128"/>
    </location>
</feature>
<dbReference type="InterPro" id="IPR024340">
    <property type="entry name" value="Sec16_CCD"/>
</dbReference>